<evidence type="ECO:0008006" key="3">
    <source>
        <dbReference type="Google" id="ProtNLM"/>
    </source>
</evidence>
<evidence type="ECO:0000313" key="1">
    <source>
        <dbReference type="EMBL" id="MBP1931648.1"/>
    </source>
</evidence>
<dbReference type="InterPro" id="IPR025553">
    <property type="entry name" value="YppF"/>
</dbReference>
<protein>
    <recommendedName>
        <fullName evidence="3">YppF-like protein</fullName>
    </recommendedName>
</protein>
<name>A0ABS4GN11_9BACL</name>
<gene>
    <name evidence="1" type="ORF">J2Z37_001649</name>
</gene>
<sequence length="67" mass="7840">MTLEDLVEKFVLAKNDKPSDVNELLDFLQKDYVNGNLPIQLYRKLFRELDSQGAVKPFYSQEEILYG</sequence>
<dbReference type="Pfam" id="PF14178">
    <property type="entry name" value="YppF"/>
    <property type="match status" value="1"/>
</dbReference>
<keyword evidence="2" id="KW-1185">Reference proteome</keyword>
<proteinExistence type="predicted"/>
<evidence type="ECO:0000313" key="2">
    <source>
        <dbReference type="Proteomes" id="UP001519343"/>
    </source>
</evidence>
<reference evidence="1 2" key="1">
    <citation type="submission" date="2021-03" db="EMBL/GenBank/DDBJ databases">
        <title>Genomic Encyclopedia of Type Strains, Phase IV (KMG-IV): sequencing the most valuable type-strain genomes for metagenomic binning, comparative biology and taxonomic classification.</title>
        <authorList>
            <person name="Goeker M."/>
        </authorList>
    </citation>
    <scope>NUCLEOTIDE SEQUENCE [LARGE SCALE GENOMIC DNA]</scope>
    <source>
        <strain evidence="1 2">DSM 24738</strain>
    </source>
</reference>
<dbReference type="Proteomes" id="UP001519343">
    <property type="component" value="Unassembled WGS sequence"/>
</dbReference>
<accession>A0ABS4GN11</accession>
<comment type="caution">
    <text evidence="1">The sequence shown here is derived from an EMBL/GenBank/DDBJ whole genome shotgun (WGS) entry which is preliminary data.</text>
</comment>
<dbReference type="RefSeq" id="WP_209809737.1">
    <property type="nucleotide sequence ID" value="NZ_JAGGKT010000003.1"/>
</dbReference>
<organism evidence="1 2">
    <name type="scientific">Ammoniphilus resinae</name>
    <dbReference type="NCBI Taxonomy" id="861532"/>
    <lineage>
        <taxon>Bacteria</taxon>
        <taxon>Bacillati</taxon>
        <taxon>Bacillota</taxon>
        <taxon>Bacilli</taxon>
        <taxon>Bacillales</taxon>
        <taxon>Paenibacillaceae</taxon>
        <taxon>Aneurinibacillus group</taxon>
        <taxon>Ammoniphilus</taxon>
    </lineage>
</organism>
<dbReference type="EMBL" id="JAGGKT010000003">
    <property type="protein sequence ID" value="MBP1931648.1"/>
    <property type="molecule type" value="Genomic_DNA"/>
</dbReference>